<dbReference type="EMBL" id="FUHU01000036">
    <property type="protein sequence ID" value="SJM62586.1"/>
    <property type="molecule type" value="Genomic_DNA"/>
</dbReference>
<evidence type="ECO:0000313" key="2">
    <source>
        <dbReference type="Proteomes" id="UP000195787"/>
    </source>
</evidence>
<dbReference type="GeneID" id="303173239"/>
<reference evidence="1 2" key="1">
    <citation type="submission" date="2017-02" db="EMBL/GenBank/DDBJ databases">
        <authorList>
            <person name="Peterson S.W."/>
        </authorList>
    </citation>
    <scope>NUCLEOTIDE SEQUENCE [LARGE SCALE GENOMIC DNA]</scope>
    <source>
        <strain evidence="1 2">LMG 22410</strain>
    </source>
</reference>
<proteinExistence type="predicted"/>
<dbReference type="AlphaFoldDB" id="A0A1R4G341"/>
<name>A0A1R4G341_9MICO</name>
<dbReference type="RefSeq" id="WP_086992106.1">
    <property type="nucleotide sequence ID" value="NZ_FUHU01000036.1"/>
</dbReference>
<evidence type="ECO:0000313" key="1">
    <source>
        <dbReference type="EMBL" id="SJM62586.1"/>
    </source>
</evidence>
<organism evidence="1 2">
    <name type="scientific">Agrococcus casei LMG 22410</name>
    <dbReference type="NCBI Taxonomy" id="1255656"/>
    <lineage>
        <taxon>Bacteria</taxon>
        <taxon>Bacillati</taxon>
        <taxon>Actinomycetota</taxon>
        <taxon>Actinomycetes</taxon>
        <taxon>Micrococcales</taxon>
        <taxon>Microbacteriaceae</taxon>
        <taxon>Agrococcus</taxon>
    </lineage>
</organism>
<dbReference type="OrthoDB" id="5119717at2"/>
<accession>A0A1R4G341</accession>
<sequence>MSLEDGTGLNCTPADAEGRAMIGFSHVANESGRSLSIVGAELIDAQGLELIGFELRQPDDPDAHMVGASYDDFGPGAFSEPIAVDAGGELVVVVGLSNLGDELGSAKGVELTYQAAGGSGTRTMQTAYALEVAPAGEVC</sequence>
<keyword evidence="2" id="KW-1185">Reference proteome</keyword>
<protein>
    <submittedName>
        <fullName evidence="1">Uncharacterized protein</fullName>
    </submittedName>
</protein>
<gene>
    <name evidence="1" type="ORF">CZ674_08430</name>
</gene>
<dbReference type="Proteomes" id="UP000195787">
    <property type="component" value="Unassembled WGS sequence"/>
</dbReference>